<keyword evidence="2" id="KW-1185">Reference proteome</keyword>
<reference evidence="1 2" key="1">
    <citation type="submission" date="2023-02" db="EMBL/GenBank/DDBJ databases">
        <title>LHISI_Scaffold_Assembly.</title>
        <authorList>
            <person name="Stuart O.P."/>
            <person name="Cleave R."/>
            <person name="Magrath M.J.L."/>
            <person name="Mikheyev A.S."/>
        </authorList>
    </citation>
    <scope>NUCLEOTIDE SEQUENCE [LARGE SCALE GENOMIC DNA]</scope>
    <source>
        <strain evidence="1">Daus_M_001</strain>
        <tissue evidence="1">Leg muscle</tissue>
    </source>
</reference>
<evidence type="ECO:0000313" key="2">
    <source>
        <dbReference type="Proteomes" id="UP001159363"/>
    </source>
</evidence>
<name>A0ABQ9II45_9NEOP</name>
<feature type="non-terminal residue" evidence="1">
    <location>
        <position position="167"/>
    </location>
</feature>
<dbReference type="Proteomes" id="UP001159363">
    <property type="component" value="Chromosome 1"/>
</dbReference>
<accession>A0ABQ9II45</accession>
<gene>
    <name evidence="1" type="ORF">PR048_001357</name>
</gene>
<proteinExistence type="predicted"/>
<evidence type="ECO:0000313" key="1">
    <source>
        <dbReference type="EMBL" id="KAJ8896016.1"/>
    </source>
</evidence>
<organism evidence="1 2">
    <name type="scientific">Dryococelus australis</name>
    <dbReference type="NCBI Taxonomy" id="614101"/>
    <lineage>
        <taxon>Eukaryota</taxon>
        <taxon>Metazoa</taxon>
        <taxon>Ecdysozoa</taxon>
        <taxon>Arthropoda</taxon>
        <taxon>Hexapoda</taxon>
        <taxon>Insecta</taxon>
        <taxon>Pterygota</taxon>
        <taxon>Neoptera</taxon>
        <taxon>Polyneoptera</taxon>
        <taxon>Phasmatodea</taxon>
        <taxon>Verophasmatodea</taxon>
        <taxon>Anareolatae</taxon>
        <taxon>Phasmatidae</taxon>
        <taxon>Eurycanthinae</taxon>
        <taxon>Dryococelus</taxon>
    </lineage>
</organism>
<protein>
    <submittedName>
        <fullName evidence="1">Uncharacterized protein</fullName>
    </submittedName>
</protein>
<sequence>MMSPQGGIKKAKIQYNTHIHCTVYDASNMVINYGILPAIRMLQIYWLRTCYLQTYLRNLSCNRHSLVLLTRCLRFSEKKHHSDADTTALLDTMSQLINTCQKSESNVADALPNGHDKLHFLDKRRNQSQNICSMSANVLYQKYLRQNLNEDYQVEGFIVETLNEVLA</sequence>
<comment type="caution">
    <text evidence="1">The sequence shown here is derived from an EMBL/GenBank/DDBJ whole genome shotgun (WGS) entry which is preliminary data.</text>
</comment>
<dbReference type="EMBL" id="JARBHB010000001">
    <property type="protein sequence ID" value="KAJ8896016.1"/>
    <property type="molecule type" value="Genomic_DNA"/>
</dbReference>